<accession>A0A8J6KRS5</accession>
<feature type="compositionally biased region" description="Polar residues" evidence="13">
    <location>
        <begin position="218"/>
        <end position="243"/>
    </location>
</feature>
<dbReference type="Pfam" id="PF25914">
    <property type="entry name" value="RNF6_N"/>
    <property type="match status" value="1"/>
</dbReference>
<feature type="compositionally biased region" description="Polar residues" evidence="13">
    <location>
        <begin position="408"/>
        <end position="424"/>
    </location>
</feature>
<evidence type="ECO:0000256" key="11">
    <source>
        <dbReference type="ARBA" id="ARBA00038418"/>
    </source>
</evidence>
<dbReference type="SMART" id="SM00184">
    <property type="entry name" value="RING"/>
    <property type="match status" value="1"/>
</dbReference>
<evidence type="ECO:0000256" key="5">
    <source>
        <dbReference type="ARBA" id="ARBA00022679"/>
    </source>
</evidence>
<protein>
    <recommendedName>
        <fullName evidence="4">RING-type E3 ubiquitin transferase</fullName>
        <ecNumber evidence="4">2.3.2.27</ecNumber>
    </recommendedName>
</protein>
<reference evidence="15" key="1">
    <citation type="submission" date="2020-03" db="EMBL/GenBank/DDBJ databases">
        <title>Studies in the Genomics of Life Span.</title>
        <authorList>
            <person name="Glass D."/>
        </authorList>
    </citation>
    <scope>NUCLEOTIDE SEQUENCE</scope>
    <source>
        <strain evidence="15">LTLLF</strain>
        <tissue evidence="15">Muscle</tissue>
    </source>
</reference>
<dbReference type="Proteomes" id="UP000710432">
    <property type="component" value="Unassembled WGS sequence"/>
</dbReference>
<dbReference type="GO" id="GO:0008270">
    <property type="term" value="F:zinc ion binding"/>
    <property type="evidence" value="ECO:0007669"/>
    <property type="project" value="UniProtKB-KW"/>
</dbReference>
<comment type="subcellular location">
    <subcellularLocation>
        <location evidence="2">Nucleus</location>
    </subcellularLocation>
</comment>
<dbReference type="InterPro" id="IPR001841">
    <property type="entry name" value="Znf_RING"/>
</dbReference>
<dbReference type="AlphaFoldDB" id="A0A8J6KRS5"/>
<feature type="compositionally biased region" description="Basic and acidic residues" evidence="13">
    <location>
        <begin position="387"/>
        <end position="407"/>
    </location>
</feature>
<dbReference type="PANTHER" id="PTHR45931:SF4">
    <property type="entry name" value="E3 UBIQUITIN-PROTEIN LIGASE RLIM"/>
    <property type="match status" value="1"/>
</dbReference>
<gene>
    <name evidence="15" type="ORF">LTLLF_163405</name>
</gene>
<feature type="region of interest" description="Disordered" evidence="13">
    <location>
        <begin position="358"/>
        <end position="441"/>
    </location>
</feature>
<dbReference type="Pfam" id="PF13639">
    <property type="entry name" value="zf-RING_2"/>
    <property type="match status" value="1"/>
</dbReference>
<dbReference type="GO" id="GO:0060816">
    <property type="term" value="P:random inactivation of X chromosome"/>
    <property type="evidence" value="ECO:0007669"/>
    <property type="project" value="TreeGrafter"/>
</dbReference>
<comment type="caution">
    <text evidence="15">The sequence shown here is derived from an EMBL/GenBank/DDBJ whole genome shotgun (WGS) entry which is preliminary data.</text>
</comment>
<feature type="compositionally biased region" description="Polar residues" evidence="13">
    <location>
        <begin position="183"/>
        <end position="211"/>
    </location>
</feature>
<keyword evidence="9" id="KW-0862">Zinc</keyword>
<dbReference type="PANTHER" id="PTHR45931">
    <property type="entry name" value="SI:CH211-59O9.10"/>
    <property type="match status" value="1"/>
</dbReference>
<keyword evidence="8" id="KW-0833">Ubl conjugation pathway</keyword>
<evidence type="ECO:0000313" key="15">
    <source>
        <dbReference type="EMBL" id="KAH0508478.1"/>
    </source>
</evidence>
<feature type="compositionally biased region" description="Basic and acidic residues" evidence="13">
    <location>
        <begin position="46"/>
        <end position="55"/>
    </location>
</feature>
<evidence type="ECO:0000313" key="16">
    <source>
        <dbReference type="Proteomes" id="UP000710432"/>
    </source>
</evidence>
<evidence type="ECO:0000256" key="7">
    <source>
        <dbReference type="ARBA" id="ARBA00022771"/>
    </source>
</evidence>
<evidence type="ECO:0000256" key="10">
    <source>
        <dbReference type="ARBA" id="ARBA00023242"/>
    </source>
</evidence>
<keyword evidence="7 12" id="KW-0863">Zinc-finger</keyword>
<dbReference type="Gene3D" id="3.30.40.10">
    <property type="entry name" value="Zinc/RING finger domain, C3HC4 (zinc finger)"/>
    <property type="match status" value="1"/>
</dbReference>
<evidence type="ECO:0000256" key="13">
    <source>
        <dbReference type="SAM" id="MobiDB-lite"/>
    </source>
</evidence>
<evidence type="ECO:0000256" key="8">
    <source>
        <dbReference type="ARBA" id="ARBA00022786"/>
    </source>
</evidence>
<feature type="region of interest" description="Disordered" evidence="13">
    <location>
        <begin position="151"/>
        <end position="326"/>
    </location>
</feature>
<proteinExistence type="inferred from homology"/>
<comment type="similarity">
    <text evidence="11">Belongs to the RNF12 family.</text>
</comment>
<dbReference type="EC" id="2.3.2.27" evidence="4"/>
<evidence type="ECO:0000256" key="9">
    <source>
        <dbReference type="ARBA" id="ARBA00022833"/>
    </source>
</evidence>
<dbReference type="GO" id="GO:0005634">
    <property type="term" value="C:nucleus"/>
    <property type="evidence" value="ECO:0007669"/>
    <property type="project" value="UniProtKB-SubCell"/>
</dbReference>
<keyword evidence="6" id="KW-0479">Metal-binding</keyword>
<keyword evidence="5" id="KW-0808">Transferase</keyword>
<comment type="catalytic activity">
    <reaction evidence="1">
        <text>S-ubiquitinyl-[E2 ubiquitin-conjugating enzyme]-L-cysteine + [acceptor protein]-L-lysine = [E2 ubiquitin-conjugating enzyme]-L-cysteine + N(6)-ubiquitinyl-[acceptor protein]-L-lysine.</text>
        <dbReference type="EC" id="2.3.2.27"/>
    </reaction>
</comment>
<dbReference type="GO" id="GO:0061630">
    <property type="term" value="F:ubiquitin protein ligase activity"/>
    <property type="evidence" value="ECO:0007669"/>
    <property type="project" value="UniProtKB-EC"/>
</dbReference>
<dbReference type="GO" id="GO:0006511">
    <property type="term" value="P:ubiquitin-dependent protein catabolic process"/>
    <property type="evidence" value="ECO:0007669"/>
    <property type="project" value="TreeGrafter"/>
</dbReference>
<evidence type="ECO:0000256" key="12">
    <source>
        <dbReference type="PROSITE-ProRule" id="PRU00175"/>
    </source>
</evidence>
<sequence>MGRRWASGGSLPGILSRAREEEAGTWQSSSSLSGRGGGRAHPVPSRPDHRSLVKKTEGPDDWISVLCHNRQIIIHLIIKMENSDSSDQGNDQSAAQCRRQGDRLDREEAFYRFVNNLSGEDYRLLRDNNLLGTTGQSTEEELFRRLQQIKEGPLLPPPQSSEENGDSSDDKSNGDSIIDWLSSVRQTGNTTRSGQRGNQSVRAVSHTNPNSGDFRFSLETNVNRNNGSQTSENENEPSATRLSVENMDRSIHSQMENSASETSSARTPRPEHSSAEALTYVPSIRGWRRARSPKPEHQRRTRARASLRPANEIPRRSHHSISSQTFEQPLVNEIERSSRAPQQITSPELLGRGRFVASGSRNSAAQGTSSSHTDANGEAAGSGQRPPTRDLQVRRVLLAEDRQRDSVPSRTRSRSPIPNNTVTYESEPGGFLGTSTHSERAAGRTYMSTHRFSTLSIFSTGSRETTSVPFQPRLRQRTTPFGELAWSGNNSASIPSYNTGSISIDEYSESISQMFEGGVEATQLYPFNDNHLIRGPSNVQINNLPTRSFGENDALKTCTVCMTQYTEGDRICELPCSHEYHVHCIHRWLWENTTCPICRSVVFTSWNR</sequence>
<evidence type="ECO:0000256" key="4">
    <source>
        <dbReference type="ARBA" id="ARBA00012483"/>
    </source>
</evidence>
<organism evidence="15 16">
    <name type="scientific">Microtus ochrogaster</name>
    <name type="common">Prairie vole</name>
    <dbReference type="NCBI Taxonomy" id="79684"/>
    <lineage>
        <taxon>Eukaryota</taxon>
        <taxon>Metazoa</taxon>
        <taxon>Chordata</taxon>
        <taxon>Craniata</taxon>
        <taxon>Vertebrata</taxon>
        <taxon>Euteleostomi</taxon>
        <taxon>Mammalia</taxon>
        <taxon>Eutheria</taxon>
        <taxon>Euarchontoglires</taxon>
        <taxon>Glires</taxon>
        <taxon>Rodentia</taxon>
        <taxon>Myomorpha</taxon>
        <taxon>Muroidea</taxon>
        <taxon>Cricetidae</taxon>
        <taxon>Arvicolinae</taxon>
        <taxon>Microtus</taxon>
    </lineage>
</organism>
<dbReference type="InterPro" id="IPR051834">
    <property type="entry name" value="RING_finger_E3_ligase"/>
</dbReference>
<keyword evidence="10" id="KW-0539">Nucleus</keyword>
<evidence type="ECO:0000256" key="2">
    <source>
        <dbReference type="ARBA" id="ARBA00004123"/>
    </source>
</evidence>
<feature type="region of interest" description="Disordered" evidence="13">
    <location>
        <begin position="1"/>
        <end position="55"/>
    </location>
</feature>
<evidence type="ECO:0000256" key="3">
    <source>
        <dbReference type="ARBA" id="ARBA00004906"/>
    </source>
</evidence>
<evidence type="ECO:0000259" key="14">
    <source>
        <dbReference type="PROSITE" id="PS50089"/>
    </source>
</evidence>
<comment type="pathway">
    <text evidence="3">Protein modification; protein ubiquitination.</text>
</comment>
<dbReference type="EMBL" id="JAATJU010023213">
    <property type="protein sequence ID" value="KAH0508478.1"/>
    <property type="molecule type" value="Genomic_DNA"/>
</dbReference>
<dbReference type="InterPro" id="IPR013083">
    <property type="entry name" value="Znf_RING/FYVE/PHD"/>
</dbReference>
<feature type="compositionally biased region" description="Polar residues" evidence="13">
    <location>
        <begin position="252"/>
        <end position="266"/>
    </location>
</feature>
<name>A0A8J6KRS5_MICOH</name>
<evidence type="ECO:0000256" key="1">
    <source>
        <dbReference type="ARBA" id="ARBA00000900"/>
    </source>
</evidence>
<feature type="domain" description="RING-type" evidence="14">
    <location>
        <begin position="558"/>
        <end position="599"/>
    </location>
</feature>
<feature type="compositionally biased region" description="Polar residues" evidence="13">
    <location>
        <begin position="359"/>
        <end position="374"/>
    </location>
</feature>
<dbReference type="GO" id="GO:0016567">
    <property type="term" value="P:protein ubiquitination"/>
    <property type="evidence" value="ECO:0007669"/>
    <property type="project" value="TreeGrafter"/>
</dbReference>
<dbReference type="InterPro" id="IPR058896">
    <property type="entry name" value="RNF6/12_N"/>
</dbReference>
<dbReference type="PROSITE" id="PS50089">
    <property type="entry name" value="ZF_RING_2"/>
    <property type="match status" value="1"/>
</dbReference>
<evidence type="ECO:0000256" key="6">
    <source>
        <dbReference type="ARBA" id="ARBA00022723"/>
    </source>
</evidence>
<dbReference type="SUPFAM" id="SSF57850">
    <property type="entry name" value="RING/U-box"/>
    <property type="match status" value="1"/>
</dbReference>